<dbReference type="PANTHER" id="PTHR36838:SF1">
    <property type="entry name" value="SLR1864 PROTEIN"/>
    <property type="match status" value="1"/>
</dbReference>
<name>A0ABV4TXE8_9GAMM</name>
<feature type="transmembrane region" description="Helical" evidence="8">
    <location>
        <begin position="280"/>
        <end position="302"/>
    </location>
</feature>
<gene>
    <name evidence="9" type="ORF">ACERLL_14345</name>
</gene>
<accession>A0ABV4TXE8</accession>
<feature type="transmembrane region" description="Helical" evidence="8">
    <location>
        <begin position="251"/>
        <end position="271"/>
    </location>
</feature>
<keyword evidence="3" id="KW-0813">Transport</keyword>
<organism evidence="9 10">
    <name type="scientific">Thiohalorhabdus methylotrophus</name>
    <dbReference type="NCBI Taxonomy" id="3242694"/>
    <lineage>
        <taxon>Bacteria</taxon>
        <taxon>Pseudomonadati</taxon>
        <taxon>Pseudomonadota</taxon>
        <taxon>Gammaproteobacteria</taxon>
        <taxon>Thiohalorhabdales</taxon>
        <taxon>Thiohalorhabdaceae</taxon>
        <taxon>Thiohalorhabdus</taxon>
    </lineage>
</organism>
<comment type="caution">
    <text evidence="9">The sequence shown here is derived from an EMBL/GenBank/DDBJ whole genome shotgun (WGS) entry which is preliminary data.</text>
</comment>
<evidence type="ECO:0000256" key="1">
    <source>
        <dbReference type="ARBA" id="ARBA00004651"/>
    </source>
</evidence>
<feature type="transmembrane region" description="Helical" evidence="8">
    <location>
        <begin position="124"/>
        <end position="145"/>
    </location>
</feature>
<evidence type="ECO:0000313" key="9">
    <source>
        <dbReference type="EMBL" id="MFA9462001.1"/>
    </source>
</evidence>
<evidence type="ECO:0000256" key="5">
    <source>
        <dbReference type="ARBA" id="ARBA00022692"/>
    </source>
</evidence>
<keyword evidence="5 8" id="KW-0812">Transmembrane</keyword>
<evidence type="ECO:0000256" key="7">
    <source>
        <dbReference type="ARBA" id="ARBA00023136"/>
    </source>
</evidence>
<dbReference type="InterPro" id="IPR038770">
    <property type="entry name" value="Na+/solute_symporter_sf"/>
</dbReference>
<dbReference type="InterPro" id="IPR004776">
    <property type="entry name" value="Mem_transp_PIN-like"/>
</dbReference>
<evidence type="ECO:0000256" key="3">
    <source>
        <dbReference type="ARBA" id="ARBA00022448"/>
    </source>
</evidence>
<feature type="transmembrane region" description="Helical" evidence="8">
    <location>
        <begin position="157"/>
        <end position="178"/>
    </location>
</feature>
<evidence type="ECO:0000256" key="4">
    <source>
        <dbReference type="ARBA" id="ARBA00022475"/>
    </source>
</evidence>
<sequence>MIQTMGQMAALVAIGVFWRVLQPGGLHADLMRHAVANLVYYLLLPALILSVLWEAPLGMESVGIAASALAGVLGMLAVTVLAVRLLGLPGATGGALILAGSWPNATYLGLPILAATFGEWARRVAIQFDLFACFPLLLTLGILIARHYGNREASEGALRGLLRVPPLWAALLAILLNAGGVQPPPLLMNLLADMGESVPALMLLALGMSLTWTGSPTRGLSLPLLVLVLQLGAQPLLVLGAASGLGLEGGILQAVVIEGAMPSMLLGVVLCDRYGLDTPLYAKAVTLSTAVSLLTTPLWFLILQ</sequence>
<proteinExistence type="inferred from homology"/>
<dbReference type="Gene3D" id="1.20.1530.20">
    <property type="match status" value="1"/>
</dbReference>
<keyword evidence="7 8" id="KW-0472">Membrane</keyword>
<comment type="subcellular location">
    <subcellularLocation>
        <location evidence="1">Cell membrane</location>
        <topology evidence="1">Multi-pass membrane protein</topology>
    </subcellularLocation>
</comment>
<feature type="transmembrane region" description="Helical" evidence="8">
    <location>
        <begin position="38"/>
        <end position="55"/>
    </location>
</feature>
<dbReference type="Proteomes" id="UP001575181">
    <property type="component" value="Unassembled WGS sequence"/>
</dbReference>
<feature type="transmembrane region" description="Helical" evidence="8">
    <location>
        <begin position="198"/>
        <end position="215"/>
    </location>
</feature>
<evidence type="ECO:0000256" key="2">
    <source>
        <dbReference type="ARBA" id="ARBA00010145"/>
    </source>
</evidence>
<dbReference type="EMBL" id="JBGUAW010000010">
    <property type="protein sequence ID" value="MFA9462001.1"/>
    <property type="molecule type" value="Genomic_DNA"/>
</dbReference>
<dbReference type="PANTHER" id="PTHR36838">
    <property type="entry name" value="AUXIN EFFLUX CARRIER FAMILY PROTEIN"/>
    <property type="match status" value="1"/>
</dbReference>
<evidence type="ECO:0000256" key="6">
    <source>
        <dbReference type="ARBA" id="ARBA00022989"/>
    </source>
</evidence>
<keyword evidence="4" id="KW-1003">Cell membrane</keyword>
<evidence type="ECO:0000313" key="10">
    <source>
        <dbReference type="Proteomes" id="UP001575181"/>
    </source>
</evidence>
<feature type="transmembrane region" description="Helical" evidence="8">
    <location>
        <begin position="222"/>
        <end position="245"/>
    </location>
</feature>
<keyword evidence="6 8" id="KW-1133">Transmembrane helix</keyword>
<evidence type="ECO:0000256" key="8">
    <source>
        <dbReference type="SAM" id="Phobius"/>
    </source>
</evidence>
<dbReference type="RefSeq" id="WP_373656790.1">
    <property type="nucleotide sequence ID" value="NZ_JBGUAW010000010.1"/>
</dbReference>
<protein>
    <submittedName>
        <fullName evidence="9">AEC family transporter</fullName>
    </submittedName>
</protein>
<comment type="similarity">
    <text evidence="2">Belongs to the auxin efflux carrier (TC 2.A.69) family.</text>
</comment>
<dbReference type="Pfam" id="PF03547">
    <property type="entry name" value="Mem_trans"/>
    <property type="match status" value="1"/>
</dbReference>
<feature type="transmembrane region" description="Helical" evidence="8">
    <location>
        <begin position="62"/>
        <end position="86"/>
    </location>
</feature>
<keyword evidence="10" id="KW-1185">Reference proteome</keyword>
<reference evidence="9 10" key="1">
    <citation type="submission" date="2024-08" db="EMBL/GenBank/DDBJ databases">
        <title>Whole-genome sequencing of halo(alkali)philic microorganisms from hypersaline lakes.</title>
        <authorList>
            <person name="Sorokin D.Y."/>
            <person name="Merkel A.Y."/>
            <person name="Messina E."/>
            <person name="Yakimov M."/>
        </authorList>
    </citation>
    <scope>NUCLEOTIDE SEQUENCE [LARGE SCALE GENOMIC DNA]</scope>
    <source>
        <strain evidence="9 10">Cl-TMA</strain>
    </source>
</reference>